<keyword evidence="1" id="KW-0732">Signal</keyword>
<dbReference type="AlphaFoldDB" id="A0A7Y0ADC5"/>
<dbReference type="RefSeq" id="WP_169530493.1">
    <property type="nucleotide sequence ID" value="NZ_JABBGH010000001.1"/>
</dbReference>
<proteinExistence type="predicted"/>
<name>A0A7Y0ADC5_9BACT</name>
<keyword evidence="3" id="KW-1185">Reference proteome</keyword>
<gene>
    <name evidence="2" type="ORF">HHL22_08515</name>
</gene>
<accession>A0A7Y0ADC5</accession>
<evidence type="ECO:0000256" key="1">
    <source>
        <dbReference type="SAM" id="SignalP"/>
    </source>
</evidence>
<evidence type="ECO:0000313" key="3">
    <source>
        <dbReference type="Proteomes" id="UP000559626"/>
    </source>
</evidence>
<feature type="signal peptide" evidence="1">
    <location>
        <begin position="1"/>
        <end position="24"/>
    </location>
</feature>
<dbReference type="Proteomes" id="UP000559626">
    <property type="component" value="Unassembled WGS sequence"/>
</dbReference>
<evidence type="ECO:0000313" key="2">
    <source>
        <dbReference type="EMBL" id="NML65244.1"/>
    </source>
</evidence>
<dbReference type="EMBL" id="JABBGH010000001">
    <property type="protein sequence ID" value="NML65244.1"/>
    <property type="molecule type" value="Genomic_DNA"/>
</dbReference>
<organism evidence="2 3">
    <name type="scientific">Hymenobacter polaris</name>
    <dbReference type="NCBI Taxonomy" id="2682546"/>
    <lineage>
        <taxon>Bacteria</taxon>
        <taxon>Pseudomonadati</taxon>
        <taxon>Bacteroidota</taxon>
        <taxon>Cytophagia</taxon>
        <taxon>Cytophagales</taxon>
        <taxon>Hymenobacteraceae</taxon>
        <taxon>Hymenobacter</taxon>
    </lineage>
</organism>
<protein>
    <recommendedName>
        <fullName evidence="4">Erythromycin esterase family protein</fullName>
    </recommendedName>
</protein>
<sequence>MPSFLRILTAALALTGLIAQPAAAQDSTLTRLARQHLYPLQASGSSFSGPGWDRLLTDVRQSQFVLVGEYHGLAQIPVFVAAVAREFKPAVYVGELDPYVAQKVTELAAQPGEPTAYLRQYPSALCFASMAEEYGLLRQLRAQGTRLIGIDQVFAASAGPLYAQLARLVKRRAARTYLQHQAARYQAQDQLNQQQHNQYYALTKQTPGSIDSLLTLTKAESPAAQQLAQAYATSYHIYTGRGGNHQHRLDLMKRNLLGELQPYQTATGLQTPPMLLKFGGVHLGRGVSPIRFGEFYDVGNLVQNLADVQHKKSLHVLVLGRQGYKLATLNPTNTEKLSVPYTEADYDDELPIKAFANQACGPAWSMFDLRPLRDALTEGKLLVPNQSLQRTIMGYDYLVVIPETTASHAM</sequence>
<evidence type="ECO:0008006" key="4">
    <source>
        <dbReference type="Google" id="ProtNLM"/>
    </source>
</evidence>
<comment type="caution">
    <text evidence="2">The sequence shown here is derived from an EMBL/GenBank/DDBJ whole genome shotgun (WGS) entry which is preliminary data.</text>
</comment>
<feature type="chain" id="PRO_5030794768" description="Erythromycin esterase family protein" evidence="1">
    <location>
        <begin position="25"/>
        <end position="410"/>
    </location>
</feature>
<reference evidence="2 3" key="1">
    <citation type="submission" date="2020-04" db="EMBL/GenBank/DDBJ databases">
        <title>Hymenobacter polaris sp. nov., isolated from Arctic soil.</title>
        <authorList>
            <person name="Dahal R.H."/>
        </authorList>
    </citation>
    <scope>NUCLEOTIDE SEQUENCE [LARGE SCALE GENOMIC DNA]</scope>
    <source>
        <strain evidence="2 3">RP-2-7</strain>
    </source>
</reference>
<dbReference type="SUPFAM" id="SSF159501">
    <property type="entry name" value="EreA/ChaN-like"/>
    <property type="match status" value="1"/>
</dbReference>